<dbReference type="Proteomes" id="UP001630127">
    <property type="component" value="Unassembled WGS sequence"/>
</dbReference>
<accession>A0ABD2Z5M8</accession>
<organism evidence="2 3">
    <name type="scientific">Cinchona calisaya</name>
    <dbReference type="NCBI Taxonomy" id="153742"/>
    <lineage>
        <taxon>Eukaryota</taxon>
        <taxon>Viridiplantae</taxon>
        <taxon>Streptophyta</taxon>
        <taxon>Embryophyta</taxon>
        <taxon>Tracheophyta</taxon>
        <taxon>Spermatophyta</taxon>
        <taxon>Magnoliopsida</taxon>
        <taxon>eudicotyledons</taxon>
        <taxon>Gunneridae</taxon>
        <taxon>Pentapetalae</taxon>
        <taxon>asterids</taxon>
        <taxon>lamiids</taxon>
        <taxon>Gentianales</taxon>
        <taxon>Rubiaceae</taxon>
        <taxon>Cinchonoideae</taxon>
        <taxon>Cinchoneae</taxon>
        <taxon>Cinchona</taxon>
    </lineage>
</organism>
<dbReference type="AlphaFoldDB" id="A0ABD2Z5M8"/>
<protein>
    <submittedName>
        <fullName evidence="2">Uncharacterized protein</fullName>
    </submittedName>
</protein>
<feature type="region of interest" description="Disordered" evidence="1">
    <location>
        <begin position="48"/>
        <end position="104"/>
    </location>
</feature>
<dbReference type="EMBL" id="JBJUIK010000011">
    <property type="protein sequence ID" value="KAL3513640.1"/>
    <property type="molecule type" value="Genomic_DNA"/>
</dbReference>
<evidence type="ECO:0000256" key="1">
    <source>
        <dbReference type="SAM" id="MobiDB-lite"/>
    </source>
</evidence>
<gene>
    <name evidence="2" type="ORF">ACH5RR_026357</name>
</gene>
<name>A0ABD2Z5M8_9GENT</name>
<feature type="compositionally biased region" description="Acidic residues" evidence="1">
    <location>
        <begin position="68"/>
        <end position="79"/>
    </location>
</feature>
<reference evidence="2 3" key="1">
    <citation type="submission" date="2024-11" db="EMBL/GenBank/DDBJ databases">
        <title>A near-complete genome assembly of Cinchona calisaya.</title>
        <authorList>
            <person name="Lian D.C."/>
            <person name="Zhao X.W."/>
            <person name="Wei L."/>
        </authorList>
    </citation>
    <scope>NUCLEOTIDE SEQUENCE [LARGE SCALE GENOMIC DNA]</scope>
    <source>
        <tissue evidence="2">Nenye</tissue>
    </source>
</reference>
<proteinExistence type="predicted"/>
<evidence type="ECO:0000313" key="3">
    <source>
        <dbReference type="Proteomes" id="UP001630127"/>
    </source>
</evidence>
<sequence length="104" mass="11577">MIKLSFYAPEIDQGVWTVLSYHCKFLNRISQKLDILTLRMNEIHLVNIKRSPKDPKPPSRHCTNGINETDDEEENDEESGPSGNGGEASTSGGDGDETRIFGRA</sequence>
<evidence type="ECO:0000313" key="2">
    <source>
        <dbReference type="EMBL" id="KAL3513640.1"/>
    </source>
</evidence>
<comment type="caution">
    <text evidence="2">The sequence shown here is derived from an EMBL/GenBank/DDBJ whole genome shotgun (WGS) entry which is preliminary data.</text>
</comment>
<keyword evidence="3" id="KW-1185">Reference proteome</keyword>